<keyword evidence="3" id="KW-1185">Reference proteome</keyword>
<organism evidence="2 3">
    <name type="scientific">Aurantiacibacter rhizosphaerae</name>
    <dbReference type="NCBI Taxonomy" id="2691582"/>
    <lineage>
        <taxon>Bacteria</taxon>
        <taxon>Pseudomonadati</taxon>
        <taxon>Pseudomonadota</taxon>
        <taxon>Alphaproteobacteria</taxon>
        <taxon>Sphingomonadales</taxon>
        <taxon>Erythrobacteraceae</taxon>
        <taxon>Aurantiacibacter</taxon>
    </lineage>
</organism>
<evidence type="ECO:0000313" key="2">
    <source>
        <dbReference type="EMBL" id="MWV28231.1"/>
    </source>
</evidence>
<dbReference type="Pfam" id="PF07238">
    <property type="entry name" value="PilZ"/>
    <property type="match status" value="1"/>
</dbReference>
<dbReference type="Gene3D" id="2.40.10.220">
    <property type="entry name" value="predicted glycosyltransferase like domains"/>
    <property type="match status" value="1"/>
</dbReference>
<feature type="domain" description="PilZ" evidence="1">
    <location>
        <begin position="7"/>
        <end position="95"/>
    </location>
</feature>
<comment type="caution">
    <text evidence="2">The sequence shown here is derived from an EMBL/GenBank/DDBJ whole genome shotgun (WGS) entry which is preliminary data.</text>
</comment>
<gene>
    <name evidence="2" type="ORF">GRF63_09970</name>
</gene>
<dbReference type="GO" id="GO:0035438">
    <property type="term" value="F:cyclic-di-GMP binding"/>
    <property type="evidence" value="ECO:0007669"/>
    <property type="project" value="InterPro"/>
</dbReference>
<name>A0A844XCI6_9SPHN</name>
<proteinExistence type="predicted"/>
<evidence type="ECO:0000259" key="1">
    <source>
        <dbReference type="Pfam" id="PF07238"/>
    </source>
</evidence>
<dbReference type="EMBL" id="WUBR01000002">
    <property type="protein sequence ID" value="MWV28231.1"/>
    <property type="molecule type" value="Genomic_DNA"/>
</dbReference>
<protein>
    <recommendedName>
        <fullName evidence="1">PilZ domain-containing protein</fullName>
    </recommendedName>
</protein>
<dbReference type="Proteomes" id="UP000461409">
    <property type="component" value="Unassembled WGS sequence"/>
</dbReference>
<dbReference type="InterPro" id="IPR009875">
    <property type="entry name" value="PilZ_domain"/>
</dbReference>
<evidence type="ECO:0000313" key="3">
    <source>
        <dbReference type="Proteomes" id="UP000461409"/>
    </source>
</evidence>
<reference evidence="2 3" key="1">
    <citation type="submission" date="2019-12" db="EMBL/GenBank/DDBJ databases">
        <authorList>
            <person name="Lee S.D."/>
        </authorList>
    </citation>
    <scope>NUCLEOTIDE SEQUENCE [LARGE SCALE GENOMIC DNA]</scope>
    <source>
        <strain evidence="2 3">GH3-10</strain>
    </source>
</reference>
<dbReference type="AlphaFoldDB" id="A0A844XCI6"/>
<dbReference type="SUPFAM" id="SSF141371">
    <property type="entry name" value="PilZ domain-like"/>
    <property type="match status" value="1"/>
</dbReference>
<accession>A0A844XCI6</accession>
<sequence length="111" mass="12582">MSVLTIRSHKRYATRLPVALRRDGRKTVSGLLIELSQQGARISNLGRGKYEMGDKIVINAPDDTAIDGTIRWAHDGLAGIRLDRPLHLPEMRNLLELNRREQSEMECQYGT</sequence>
<dbReference type="RefSeq" id="WP_160485845.1">
    <property type="nucleotide sequence ID" value="NZ_WUBR01000002.1"/>
</dbReference>
<reference evidence="2 3" key="2">
    <citation type="submission" date="2020-02" db="EMBL/GenBank/DDBJ databases">
        <title>Erythrobacter dongmakensis sp. nov., isolated from a tidal mudflat.</title>
        <authorList>
            <person name="Kim I.S."/>
        </authorList>
    </citation>
    <scope>NUCLEOTIDE SEQUENCE [LARGE SCALE GENOMIC DNA]</scope>
    <source>
        <strain evidence="2 3">GH3-10</strain>
    </source>
</reference>